<feature type="domain" description="Ig-like" evidence="2">
    <location>
        <begin position="37"/>
        <end position="124"/>
    </location>
</feature>
<evidence type="ECO:0000256" key="1">
    <source>
        <dbReference type="SAM" id="SignalP"/>
    </source>
</evidence>
<dbReference type="InterPro" id="IPR003961">
    <property type="entry name" value="FN3_dom"/>
</dbReference>
<feature type="signal peptide" evidence="1">
    <location>
        <begin position="1"/>
        <end position="21"/>
    </location>
</feature>
<dbReference type="PROSITE" id="PS50835">
    <property type="entry name" value="IG_LIKE"/>
    <property type="match status" value="1"/>
</dbReference>
<keyword evidence="1" id="KW-0732">Signal</keyword>
<dbReference type="Gene3D" id="2.60.40.10">
    <property type="entry name" value="Immunoglobulins"/>
    <property type="match status" value="2"/>
</dbReference>
<evidence type="ECO:0000313" key="5">
    <source>
        <dbReference type="Proteomes" id="UP000677054"/>
    </source>
</evidence>
<dbReference type="InterPro" id="IPR007110">
    <property type="entry name" value="Ig-like_dom"/>
</dbReference>
<dbReference type="InterPro" id="IPR013783">
    <property type="entry name" value="Ig-like_fold"/>
</dbReference>
<dbReference type="SMART" id="SM00060">
    <property type="entry name" value="FN3"/>
    <property type="match status" value="2"/>
</dbReference>
<sequence length="458" mass="51744">MRSGTFALLVALGVFAVVTEAGIHGSFSPGELAQIQPEGGILGNFGEYIFESGENIKLICTLTEAGLSEGLITSDLRFQFPSGDVVEPNSTWNETTVSLIIVNASANDSGRFYCGNVSDDNNLSMLDTAVLEIGYPPLELKSWRCWSMQLELLYCQWSEAENPVHTDYFFYIQTDGSVTTECRQTNPNSCEATKGQTPPYRPGETEANITVRAENPLGNPVFIYPFEHYRNVKIEELENVEVEAVDAEALDVTWDLPADLFRFNVSIVHNIQWAIRPNCTRDARYVSETNYTIPGHSDQQSWNYTLTGLIPNTIYDVKMKAIVLDAEFPDLWSVTSEVYNQTLPKAPNRSPGMPPGSFYVDRIDDSHRNIYLYWIPLKDWERNSHDFFYLVEGLEIPTRKRVQPSIVTDTFAVFRSLSTELPYKFSIVSRNSMGTSPQPSMLHVEEEKYREPSSAFTF</sequence>
<name>A0A7R9A906_9CRUS</name>
<dbReference type="EMBL" id="CAJPEV010002450">
    <property type="protein sequence ID" value="CAG0896934.1"/>
    <property type="molecule type" value="Genomic_DNA"/>
</dbReference>
<keyword evidence="5" id="KW-1185">Reference proteome</keyword>
<dbReference type="EMBL" id="LR901967">
    <property type="protein sequence ID" value="CAD7249705.1"/>
    <property type="molecule type" value="Genomic_DNA"/>
</dbReference>
<gene>
    <name evidence="4" type="ORF">DSTB1V02_LOCUS9492</name>
</gene>
<dbReference type="AlphaFoldDB" id="A0A7R9A906"/>
<feature type="domain" description="Fibronectin type-III" evidence="3">
    <location>
        <begin position="354"/>
        <end position="449"/>
    </location>
</feature>
<evidence type="ECO:0000259" key="2">
    <source>
        <dbReference type="PROSITE" id="PS50835"/>
    </source>
</evidence>
<dbReference type="SUPFAM" id="SSF49265">
    <property type="entry name" value="Fibronectin type III"/>
    <property type="match status" value="2"/>
</dbReference>
<organism evidence="4">
    <name type="scientific">Darwinula stevensoni</name>
    <dbReference type="NCBI Taxonomy" id="69355"/>
    <lineage>
        <taxon>Eukaryota</taxon>
        <taxon>Metazoa</taxon>
        <taxon>Ecdysozoa</taxon>
        <taxon>Arthropoda</taxon>
        <taxon>Crustacea</taxon>
        <taxon>Oligostraca</taxon>
        <taxon>Ostracoda</taxon>
        <taxon>Podocopa</taxon>
        <taxon>Podocopida</taxon>
        <taxon>Darwinulocopina</taxon>
        <taxon>Darwinuloidea</taxon>
        <taxon>Darwinulidae</taxon>
        <taxon>Darwinula</taxon>
    </lineage>
</organism>
<dbReference type="OrthoDB" id="6381660at2759"/>
<feature type="domain" description="Fibronectin type-III" evidence="3">
    <location>
        <begin position="236"/>
        <end position="345"/>
    </location>
</feature>
<dbReference type="Proteomes" id="UP000677054">
    <property type="component" value="Unassembled WGS sequence"/>
</dbReference>
<dbReference type="PROSITE" id="PS50853">
    <property type="entry name" value="FN3"/>
    <property type="match status" value="2"/>
</dbReference>
<reference evidence="4" key="1">
    <citation type="submission" date="2020-11" db="EMBL/GenBank/DDBJ databases">
        <authorList>
            <person name="Tran Van P."/>
        </authorList>
    </citation>
    <scope>NUCLEOTIDE SEQUENCE</scope>
</reference>
<accession>A0A7R9A906</accession>
<proteinExistence type="predicted"/>
<feature type="chain" id="PRO_5036209751" evidence="1">
    <location>
        <begin position="22"/>
        <end position="458"/>
    </location>
</feature>
<evidence type="ECO:0000313" key="4">
    <source>
        <dbReference type="EMBL" id="CAD7249705.1"/>
    </source>
</evidence>
<dbReference type="CDD" id="cd00063">
    <property type="entry name" value="FN3"/>
    <property type="match status" value="2"/>
</dbReference>
<protein>
    <submittedName>
        <fullName evidence="4">Uncharacterized protein</fullName>
    </submittedName>
</protein>
<dbReference type="InterPro" id="IPR036116">
    <property type="entry name" value="FN3_sf"/>
</dbReference>
<evidence type="ECO:0000259" key="3">
    <source>
        <dbReference type="PROSITE" id="PS50853"/>
    </source>
</evidence>